<dbReference type="Pfam" id="PF14559">
    <property type="entry name" value="TPR_19"/>
    <property type="match status" value="1"/>
</dbReference>
<dbReference type="PROSITE" id="PS50005">
    <property type="entry name" value="TPR"/>
    <property type="match status" value="4"/>
</dbReference>
<evidence type="ECO:0000313" key="11">
    <source>
        <dbReference type="Proteomes" id="UP000436694"/>
    </source>
</evidence>
<comment type="caution">
    <text evidence="10">The sequence shown here is derived from an EMBL/GenBank/DDBJ whole genome shotgun (WGS) entry which is preliminary data.</text>
</comment>
<proteinExistence type="inferred from homology"/>
<feature type="domain" description="O-GlcNAc transferase C-terminal" evidence="9">
    <location>
        <begin position="502"/>
        <end position="688"/>
    </location>
</feature>
<gene>
    <name evidence="10" type="ORF">GG681_15770</name>
</gene>
<evidence type="ECO:0000256" key="1">
    <source>
        <dbReference type="ARBA" id="ARBA00004922"/>
    </source>
</evidence>
<dbReference type="GO" id="GO:0097363">
    <property type="term" value="F:protein O-acetylglucosaminyltransferase activity"/>
    <property type="evidence" value="ECO:0007669"/>
    <property type="project" value="UniProtKB-EC"/>
</dbReference>
<feature type="repeat" description="TPR" evidence="8">
    <location>
        <begin position="91"/>
        <end position="124"/>
    </location>
</feature>
<dbReference type="InterPro" id="IPR019734">
    <property type="entry name" value="TPR_rpt"/>
</dbReference>
<dbReference type="Pfam" id="PF13181">
    <property type="entry name" value="TPR_8"/>
    <property type="match status" value="1"/>
</dbReference>
<dbReference type="PANTHER" id="PTHR44366">
    <property type="entry name" value="UDP-N-ACETYLGLUCOSAMINE--PEPTIDE N-ACETYLGLUCOSAMINYLTRANSFERASE 110 KDA SUBUNIT"/>
    <property type="match status" value="1"/>
</dbReference>
<feature type="repeat" description="TPR" evidence="8">
    <location>
        <begin position="159"/>
        <end position="192"/>
    </location>
</feature>
<dbReference type="EC" id="2.4.1.255" evidence="3"/>
<accession>A0A844ASM7</accession>
<dbReference type="Gene3D" id="3.40.50.2000">
    <property type="entry name" value="Glycogen Phosphorylase B"/>
    <property type="match status" value="1"/>
</dbReference>
<dbReference type="InterPro" id="IPR011990">
    <property type="entry name" value="TPR-like_helical_dom_sf"/>
</dbReference>
<dbReference type="SUPFAM" id="SSF48452">
    <property type="entry name" value="TPR-like"/>
    <property type="match status" value="1"/>
</dbReference>
<keyword evidence="7 8" id="KW-0802">TPR repeat</keyword>
<keyword evidence="11" id="KW-1185">Reference proteome</keyword>
<sequence>MTVATFINKAKRLEKDEKLEEAAKAYSDILSRYPQNVKAREALQTLRNRLKNIDEPPADMVKKIRADLQSGNLTRAASTCAAQLNSYRKSHFLWQTLGECHLLRDSLNEAATCLNKALELNSQDADTYVLLGNVFAKLDQRSNAIALLRKALQLDAKHLRGLNDLGNRLLADGQTGEALDYLQRAAEVAPENAIVLYNYAAALRETGQIATAKQMYQRAIEQQPDLKPAHYNLGQLYVLDGENTSAVQCFENANKIGQACDRSLSAKLHAQAHLNDWSWIEEYQKNKRQIGLQGTSCQPFQLLSMEDNPDLLRVRTQANATDTFTPHPAPTRTPPTKRPQRLRIGYFSSDFHSHATMHLMGGLFAAHDKHRFEVFAYSYGPNIADDSRAQVRNHVDHFIEASAMSDDALIQRAHRDKLDIAIDLKGYTGGNRCGLFSAQLAPLQVSYLGYPGTMGSQVFDYLIGDWQVCPAGSERYFDEHLIRMPHSYQVNDNKRPISEHAISRRENGLPEEGFVFCCFNNSYKITPAEFDIWMRLLTQVPGSVLWLLETSSASMANLRREAQARGVDATRLVFAPRIDQPQHLARHTLADLFLDTFVVNAHTTASDALWAGLPMLTLAGKQFAARVGASLLSSVGLPELISTTEAEYETLALELAQNPAMLERFRSRLQQNRPVAPLFDTRGFTRDLEAGFDLIHARWRHGLLPDHIDITKTADPAQRSASAA</sequence>
<feature type="repeat" description="TPR" evidence="8">
    <location>
        <begin position="125"/>
        <end position="158"/>
    </location>
</feature>
<comment type="similarity">
    <text evidence="2">Belongs to the glycosyltransferase 41 family. O-GlcNAc transferase subfamily.</text>
</comment>
<feature type="domain" description="O-GlcNAc transferase C-terminal" evidence="9">
    <location>
        <begin position="337"/>
        <end position="495"/>
    </location>
</feature>
<dbReference type="Gene3D" id="3.40.50.11380">
    <property type="match status" value="1"/>
</dbReference>
<dbReference type="Gene3D" id="1.25.40.10">
    <property type="entry name" value="Tetratricopeptide repeat domain"/>
    <property type="match status" value="2"/>
</dbReference>
<dbReference type="GO" id="GO:0006493">
    <property type="term" value="P:protein O-linked glycosylation"/>
    <property type="evidence" value="ECO:0007669"/>
    <property type="project" value="InterPro"/>
</dbReference>
<dbReference type="Proteomes" id="UP000436694">
    <property type="component" value="Unassembled WGS sequence"/>
</dbReference>
<keyword evidence="6" id="KW-0677">Repeat</keyword>
<dbReference type="Pfam" id="PF13414">
    <property type="entry name" value="TPR_11"/>
    <property type="match status" value="1"/>
</dbReference>
<dbReference type="InterPro" id="IPR037919">
    <property type="entry name" value="OGT"/>
</dbReference>
<keyword evidence="5" id="KW-0808">Transferase</keyword>
<evidence type="ECO:0000256" key="3">
    <source>
        <dbReference type="ARBA" id="ARBA00011970"/>
    </source>
</evidence>
<feature type="repeat" description="TPR" evidence="8">
    <location>
        <begin position="193"/>
        <end position="226"/>
    </location>
</feature>
<dbReference type="SMART" id="SM00028">
    <property type="entry name" value="TPR"/>
    <property type="match status" value="6"/>
</dbReference>
<dbReference type="AlphaFoldDB" id="A0A844ASM7"/>
<evidence type="ECO:0000256" key="5">
    <source>
        <dbReference type="ARBA" id="ARBA00022679"/>
    </source>
</evidence>
<evidence type="ECO:0000256" key="4">
    <source>
        <dbReference type="ARBA" id="ARBA00022676"/>
    </source>
</evidence>
<protein>
    <recommendedName>
        <fullName evidence="3">protein O-GlcNAc transferase</fullName>
        <ecNumber evidence="3">2.4.1.255</ecNumber>
    </recommendedName>
</protein>
<dbReference type="EMBL" id="WIXK01000010">
    <property type="protein sequence ID" value="MQY44103.1"/>
    <property type="molecule type" value="Genomic_DNA"/>
</dbReference>
<reference evidence="10 11" key="1">
    <citation type="submission" date="2019-10" db="EMBL/GenBank/DDBJ databases">
        <title>Epibacterium sp. nov., isolated from seawater.</title>
        <authorList>
            <person name="Zhang X."/>
            <person name="Li N."/>
        </authorList>
    </citation>
    <scope>NUCLEOTIDE SEQUENCE [LARGE SCALE GENOMIC DNA]</scope>
    <source>
        <strain evidence="10 11">SM1969</strain>
    </source>
</reference>
<dbReference type="RefSeq" id="WP_153548993.1">
    <property type="nucleotide sequence ID" value="NZ_WIXK01000010.1"/>
</dbReference>
<organism evidence="10 11">
    <name type="scientific">Tritonibacter aquimaris</name>
    <dbReference type="NCBI Taxonomy" id="2663379"/>
    <lineage>
        <taxon>Bacteria</taxon>
        <taxon>Pseudomonadati</taxon>
        <taxon>Pseudomonadota</taxon>
        <taxon>Alphaproteobacteria</taxon>
        <taxon>Rhodobacterales</taxon>
        <taxon>Paracoccaceae</taxon>
        <taxon>Tritonibacter</taxon>
    </lineage>
</organism>
<evidence type="ECO:0000256" key="6">
    <source>
        <dbReference type="ARBA" id="ARBA00022737"/>
    </source>
</evidence>
<dbReference type="Pfam" id="PF13844">
    <property type="entry name" value="Glyco_transf_41"/>
    <property type="match status" value="2"/>
</dbReference>
<evidence type="ECO:0000256" key="2">
    <source>
        <dbReference type="ARBA" id="ARBA00005386"/>
    </source>
</evidence>
<dbReference type="InterPro" id="IPR029489">
    <property type="entry name" value="OGT/SEC/SPY_C"/>
</dbReference>
<evidence type="ECO:0000259" key="9">
    <source>
        <dbReference type="Pfam" id="PF13844"/>
    </source>
</evidence>
<name>A0A844ASM7_9RHOB</name>
<evidence type="ECO:0000313" key="10">
    <source>
        <dbReference type="EMBL" id="MQY44103.1"/>
    </source>
</evidence>
<evidence type="ECO:0000256" key="7">
    <source>
        <dbReference type="ARBA" id="ARBA00022803"/>
    </source>
</evidence>
<dbReference type="PANTHER" id="PTHR44366:SF1">
    <property type="entry name" value="UDP-N-ACETYLGLUCOSAMINE--PEPTIDE N-ACETYLGLUCOSAMINYLTRANSFERASE 110 KDA SUBUNIT"/>
    <property type="match status" value="1"/>
</dbReference>
<evidence type="ECO:0000256" key="8">
    <source>
        <dbReference type="PROSITE-ProRule" id="PRU00339"/>
    </source>
</evidence>
<keyword evidence="4" id="KW-0328">Glycosyltransferase</keyword>
<comment type="pathway">
    <text evidence="1">Protein modification; protein glycosylation.</text>
</comment>